<dbReference type="AlphaFoldDB" id="A0A495K0Z8"/>
<dbReference type="Pfam" id="PF00440">
    <property type="entry name" value="TetR_N"/>
    <property type="match status" value="1"/>
</dbReference>
<feature type="domain" description="HTH tetR-type" evidence="4">
    <location>
        <begin position="13"/>
        <end position="59"/>
    </location>
</feature>
<dbReference type="InterPro" id="IPR001647">
    <property type="entry name" value="HTH_TetR"/>
</dbReference>
<organism evidence="5 6">
    <name type="scientific">Williamsia marianensis</name>
    <dbReference type="NCBI Taxonomy" id="85044"/>
    <lineage>
        <taxon>Bacteria</taxon>
        <taxon>Bacillati</taxon>
        <taxon>Actinomycetota</taxon>
        <taxon>Actinomycetes</taxon>
        <taxon>Mycobacteriales</taxon>
        <taxon>Nocardiaceae</taxon>
        <taxon>Williamsia</taxon>
    </lineage>
</organism>
<keyword evidence="3" id="KW-0804">Transcription</keyword>
<dbReference type="Proteomes" id="UP000274762">
    <property type="component" value="Unassembled WGS sequence"/>
</dbReference>
<dbReference type="InterPro" id="IPR009057">
    <property type="entry name" value="Homeodomain-like_sf"/>
</dbReference>
<gene>
    <name evidence="5" type="ORF">DFJ75_1264</name>
</gene>
<evidence type="ECO:0000313" key="5">
    <source>
        <dbReference type="EMBL" id="RKR94468.1"/>
    </source>
</evidence>
<evidence type="ECO:0000313" key="6">
    <source>
        <dbReference type="Proteomes" id="UP000274762"/>
    </source>
</evidence>
<evidence type="ECO:0000259" key="4">
    <source>
        <dbReference type="Pfam" id="PF00440"/>
    </source>
</evidence>
<reference evidence="5 6" key="1">
    <citation type="submission" date="2018-10" db="EMBL/GenBank/DDBJ databases">
        <title>Sequencing the genomes of 1000 actinobacteria strains.</title>
        <authorList>
            <person name="Klenk H.-P."/>
        </authorList>
    </citation>
    <scope>NUCLEOTIDE SEQUENCE [LARGE SCALE GENOMIC DNA]</scope>
    <source>
        <strain evidence="5 6">DSM 44343</strain>
    </source>
</reference>
<dbReference type="OrthoDB" id="2356263at2"/>
<sequence length="196" mass="22113">MTDTGTDRGKRELLDAAERLIATRGYEVPLRDIAIEAGHRNNSAVQYHFGNREGLIAAIVARRLGPMELVRSQMLKDLAAQNKEPSIRDLISVLVLPILQMKGTHYARFLEVIRTAWPDETLQRHDTEWPKVLERLTKSIDADRAARNRRVAAVATAMFALIADYERRTEAGMQSDSEPDEIIEILTAIVTAKIIR</sequence>
<protein>
    <submittedName>
        <fullName evidence="5">TetR family transcriptional regulator</fullName>
    </submittedName>
</protein>
<evidence type="ECO:0000256" key="2">
    <source>
        <dbReference type="ARBA" id="ARBA00023125"/>
    </source>
</evidence>
<comment type="caution">
    <text evidence="5">The sequence shown here is derived from an EMBL/GenBank/DDBJ whole genome shotgun (WGS) entry which is preliminary data.</text>
</comment>
<evidence type="ECO:0000256" key="1">
    <source>
        <dbReference type="ARBA" id="ARBA00023015"/>
    </source>
</evidence>
<dbReference type="Gene3D" id="1.10.357.10">
    <property type="entry name" value="Tetracycline Repressor, domain 2"/>
    <property type="match status" value="1"/>
</dbReference>
<dbReference type="GO" id="GO:0003700">
    <property type="term" value="F:DNA-binding transcription factor activity"/>
    <property type="evidence" value="ECO:0007669"/>
    <property type="project" value="TreeGrafter"/>
</dbReference>
<dbReference type="PANTHER" id="PTHR30055">
    <property type="entry name" value="HTH-TYPE TRANSCRIPTIONAL REGULATOR RUTR"/>
    <property type="match status" value="1"/>
</dbReference>
<name>A0A495K0Z8_WILMA</name>
<dbReference type="EMBL" id="RBKV01000001">
    <property type="protein sequence ID" value="RKR94468.1"/>
    <property type="molecule type" value="Genomic_DNA"/>
</dbReference>
<keyword evidence="1" id="KW-0805">Transcription regulation</keyword>
<dbReference type="GO" id="GO:0000976">
    <property type="term" value="F:transcription cis-regulatory region binding"/>
    <property type="evidence" value="ECO:0007669"/>
    <property type="project" value="TreeGrafter"/>
</dbReference>
<accession>A0A495K0Z8</accession>
<evidence type="ECO:0000256" key="3">
    <source>
        <dbReference type="ARBA" id="ARBA00023163"/>
    </source>
</evidence>
<dbReference type="InterPro" id="IPR050109">
    <property type="entry name" value="HTH-type_TetR-like_transc_reg"/>
</dbReference>
<keyword evidence="2" id="KW-0238">DNA-binding</keyword>
<dbReference type="RefSeq" id="WP_062798859.1">
    <property type="nucleotide sequence ID" value="NZ_CBCRXS010000006.1"/>
</dbReference>
<dbReference type="PANTHER" id="PTHR30055:SF234">
    <property type="entry name" value="HTH-TYPE TRANSCRIPTIONAL REGULATOR BETI"/>
    <property type="match status" value="1"/>
</dbReference>
<dbReference type="SUPFAM" id="SSF46689">
    <property type="entry name" value="Homeodomain-like"/>
    <property type="match status" value="1"/>
</dbReference>
<proteinExistence type="predicted"/>